<dbReference type="EMBL" id="CU928159">
    <property type="protein sequence ID" value="CAU95757.1"/>
    <property type="molecule type" value="Genomic_DNA"/>
</dbReference>
<dbReference type="Proteomes" id="UP000000746">
    <property type="component" value="Plasmid 55989p"/>
</dbReference>
<reference evidence="1" key="1">
    <citation type="submission" date="2008-12" db="EMBL/GenBank/DDBJ databases">
        <authorList>
            <consortium name="Institut Pasteur and Genoscope"/>
            <person name="Genoscope - CEA"/>
        </authorList>
    </citation>
    <scope>NUCLEOTIDE SEQUENCE</scope>
    <source>
        <strain evidence="1">55989</strain>
        <plasmid evidence="1">55989p</plasmid>
    </source>
</reference>
<gene>
    <name evidence="1" type="ordered locus">pEC55989_0013</name>
</gene>
<keyword evidence="1" id="KW-0614">Plasmid</keyword>
<organism evidence="2">
    <name type="scientific">Escherichia coli (strain 55989 / EAEC)</name>
    <dbReference type="NCBI Taxonomy" id="585055"/>
    <lineage>
        <taxon>Bacteria</taxon>
        <taxon>Pseudomonadati</taxon>
        <taxon>Pseudomonadota</taxon>
        <taxon>Gammaproteobacteria</taxon>
        <taxon>Enterobacterales</taxon>
        <taxon>Enterobacteriaceae</taxon>
        <taxon>Escherichia</taxon>
    </lineage>
</organism>
<geneLocation type="plasmid" evidence="1 2">
    <name>55989p</name>
</geneLocation>
<evidence type="ECO:0000313" key="1">
    <source>
        <dbReference type="EMBL" id="CAU95757.1"/>
    </source>
</evidence>
<evidence type="ECO:0000313" key="2">
    <source>
        <dbReference type="Proteomes" id="UP000000746"/>
    </source>
</evidence>
<keyword evidence="2" id="KW-1185">Reference proteome</keyword>
<accession>B7LWY4</accession>
<name>B7LWY4_ECO55</name>
<proteinExistence type="predicted"/>
<protein>
    <submittedName>
        <fullName evidence="1">Uncharacterized protein</fullName>
    </submittedName>
</protein>
<sequence>MISLHTDRLRAEAALCRSASLKGLPFLYARFAPDEEVTAFSVCDISPPQYSNRDRFAENTTVF</sequence>
<dbReference type="AlphaFoldDB" id="B7LWY4"/>